<evidence type="ECO:0000256" key="3">
    <source>
        <dbReference type="ARBA" id="ARBA00022723"/>
    </source>
</evidence>
<keyword evidence="14" id="KW-1185">Reference proteome</keyword>
<dbReference type="SUPFAM" id="SSF53738">
    <property type="entry name" value="Phosphoglucomutase, first 3 domains"/>
    <property type="match status" value="3"/>
</dbReference>
<evidence type="ECO:0000259" key="11">
    <source>
        <dbReference type="Pfam" id="PF02879"/>
    </source>
</evidence>
<dbReference type="NCBIfam" id="NF008139">
    <property type="entry name" value="PRK10887.1"/>
    <property type="match status" value="1"/>
</dbReference>
<reference evidence="13 14" key="1">
    <citation type="submission" date="2020-04" db="EMBL/GenBank/DDBJ databases">
        <title>Usitatibacter rugosus gen. nov., sp. nov. and Usitatibacter palustris sp. nov., novel members of Usitatibacteraceae fam. nov. within the order Nitrosomonadales isolated from soil.</title>
        <authorList>
            <person name="Huber K.J."/>
            <person name="Neumann-Schaal M."/>
            <person name="Geppert A."/>
            <person name="Luckner M."/>
            <person name="Wanner G."/>
            <person name="Overmann J."/>
        </authorList>
    </citation>
    <scope>NUCLEOTIDE SEQUENCE [LARGE SCALE GENOMIC DNA]</scope>
    <source>
        <strain evidence="13 14">0125_3</strain>
    </source>
</reference>
<dbReference type="NCBIfam" id="TIGR01455">
    <property type="entry name" value="glmM"/>
    <property type="match status" value="1"/>
</dbReference>
<feature type="modified residue" description="Phosphoserine" evidence="6">
    <location>
        <position position="108"/>
    </location>
</feature>
<evidence type="ECO:0000313" key="13">
    <source>
        <dbReference type="EMBL" id="QJR12326.1"/>
    </source>
</evidence>
<evidence type="ECO:0000313" key="14">
    <source>
        <dbReference type="Proteomes" id="UP000501534"/>
    </source>
</evidence>
<keyword evidence="3 6" id="KW-0479">Metal-binding</keyword>
<dbReference type="PRINTS" id="PR00509">
    <property type="entry name" value="PGMPMM"/>
</dbReference>
<proteinExistence type="inferred from homology"/>
<feature type="binding site" evidence="6">
    <location>
        <position position="249"/>
    </location>
    <ligand>
        <name>Mg(2+)</name>
        <dbReference type="ChEBI" id="CHEBI:18420"/>
    </ligand>
</feature>
<evidence type="ECO:0000256" key="7">
    <source>
        <dbReference type="RuleBase" id="RU004326"/>
    </source>
</evidence>
<evidence type="ECO:0000259" key="9">
    <source>
        <dbReference type="Pfam" id="PF00408"/>
    </source>
</evidence>
<dbReference type="Proteomes" id="UP000501534">
    <property type="component" value="Chromosome"/>
</dbReference>
<dbReference type="Pfam" id="PF00408">
    <property type="entry name" value="PGM_PMM_IV"/>
    <property type="match status" value="1"/>
</dbReference>
<dbReference type="GO" id="GO:0004615">
    <property type="term" value="F:phosphomannomutase activity"/>
    <property type="evidence" value="ECO:0007669"/>
    <property type="project" value="TreeGrafter"/>
</dbReference>
<dbReference type="InterPro" id="IPR005843">
    <property type="entry name" value="A-D-PHexomutase_C"/>
</dbReference>
<evidence type="ECO:0000256" key="5">
    <source>
        <dbReference type="ARBA" id="ARBA00023235"/>
    </source>
</evidence>
<organism evidence="13 14">
    <name type="scientific">Usitatibacter rugosus</name>
    <dbReference type="NCBI Taxonomy" id="2732067"/>
    <lineage>
        <taxon>Bacteria</taxon>
        <taxon>Pseudomonadati</taxon>
        <taxon>Pseudomonadota</taxon>
        <taxon>Betaproteobacteria</taxon>
        <taxon>Nitrosomonadales</taxon>
        <taxon>Usitatibacteraceae</taxon>
        <taxon>Usitatibacter</taxon>
    </lineage>
</organism>
<gene>
    <name evidence="6 13" type="primary">glmM</name>
    <name evidence="13" type="ORF">DSM104443_03412</name>
</gene>
<comment type="function">
    <text evidence="6 8">Catalyzes the conversion of glucosamine-6-phosphate to glucosamine-1-phosphate.</text>
</comment>
<dbReference type="InterPro" id="IPR050060">
    <property type="entry name" value="Phosphoglucosamine_mutase"/>
</dbReference>
<keyword evidence="2 6" id="KW-0597">Phosphoprotein</keyword>
<dbReference type="PROSITE" id="PS00710">
    <property type="entry name" value="PGM_PMM"/>
    <property type="match status" value="1"/>
</dbReference>
<dbReference type="InterPro" id="IPR006352">
    <property type="entry name" value="GlmM_bact"/>
</dbReference>
<comment type="similarity">
    <text evidence="1 6 7">Belongs to the phosphohexose mutase family.</text>
</comment>
<dbReference type="SUPFAM" id="SSF55957">
    <property type="entry name" value="Phosphoglucomutase, C-terminal domain"/>
    <property type="match status" value="1"/>
</dbReference>
<dbReference type="InterPro" id="IPR005844">
    <property type="entry name" value="A-D-PHexomutase_a/b/a-I"/>
</dbReference>
<keyword evidence="4 6" id="KW-0460">Magnesium</keyword>
<sequence length="456" mass="48775">MSRKYFGTDGIRGRAGVAPITPEFVMKLGYCAGKVLSRADVAPPHRDRPAVLVGKDTRLSGYMLESALESGLSTAGVDTLLVGPMPTPAVAFLTRALRLSAGIMISASHNPFEDNGIKFFSNDGMKLPDAVEREIEAALDEPMTPPAPSAYGKAERVHDAEGRYLEFCKQTFPKQRSLRGLKLVVDCAHGSNYRVGARVFQELGAEVYTIGDRPNGININDGCGATHPSTLARAVVEQKADFGIAFDGDGDRLAMADHDGRIFDGDELLYAIVKHRLREGRLKGGVVGTLMTNFAFEKRLGELGVAFDRAKVGDRYVLEMLLEKGWECGGENSGHLLCLDSHSTGDAIISALQVLAALVASGQTLGDLTRDLVLMPQVLVNVQTSRSFDFKSSSAVRGAVEAAESELAGKGRVLLRPSGTEPVVRVMVEGEDAERVKRLADSIAAAMRASTTPAAA</sequence>
<feature type="domain" description="Alpha-D-phosphohexomutase alpha/beta/alpha" evidence="12">
    <location>
        <begin position="264"/>
        <end position="372"/>
    </location>
</feature>
<feature type="binding site" evidence="6">
    <location>
        <position position="247"/>
    </location>
    <ligand>
        <name>Mg(2+)</name>
        <dbReference type="ChEBI" id="CHEBI:18420"/>
    </ligand>
</feature>
<feature type="binding site" evidence="6">
    <location>
        <position position="251"/>
    </location>
    <ligand>
        <name>Mg(2+)</name>
        <dbReference type="ChEBI" id="CHEBI:18420"/>
    </ligand>
</feature>
<feature type="binding site" description="via phosphate group" evidence="6">
    <location>
        <position position="108"/>
    </location>
    <ligand>
        <name>Mg(2+)</name>
        <dbReference type="ChEBI" id="CHEBI:18420"/>
    </ligand>
</feature>
<feature type="domain" description="Alpha-D-phosphohexomutase alpha/beta/alpha" evidence="11">
    <location>
        <begin position="163"/>
        <end position="260"/>
    </location>
</feature>
<dbReference type="GO" id="GO:0005829">
    <property type="term" value="C:cytosol"/>
    <property type="evidence" value="ECO:0007669"/>
    <property type="project" value="TreeGrafter"/>
</dbReference>
<feature type="domain" description="Alpha-D-phosphohexomutase C-terminal" evidence="9">
    <location>
        <begin position="379"/>
        <end position="445"/>
    </location>
</feature>
<dbReference type="InterPro" id="IPR016055">
    <property type="entry name" value="A-D-PHexomutase_a/b/a-I/II/III"/>
</dbReference>
<dbReference type="GO" id="GO:0006048">
    <property type="term" value="P:UDP-N-acetylglucosamine biosynthetic process"/>
    <property type="evidence" value="ECO:0007669"/>
    <property type="project" value="TreeGrafter"/>
</dbReference>
<comment type="cofactor">
    <cofactor evidence="6">
        <name>Mg(2+)</name>
        <dbReference type="ChEBI" id="CHEBI:18420"/>
    </cofactor>
    <text evidence="6">Binds 1 Mg(2+) ion per subunit.</text>
</comment>
<dbReference type="FunFam" id="3.40.120.10:FF:000003">
    <property type="entry name" value="Phosphoglucosamine mutase"/>
    <property type="match status" value="1"/>
</dbReference>
<protein>
    <recommendedName>
        <fullName evidence="6 8">Phosphoglucosamine mutase</fullName>
        <ecNumber evidence="6 8">5.4.2.10</ecNumber>
    </recommendedName>
</protein>
<dbReference type="FunFam" id="3.40.120.10:FF:000001">
    <property type="entry name" value="Phosphoglucosamine mutase"/>
    <property type="match status" value="1"/>
</dbReference>
<feature type="active site" description="Phosphoserine intermediate" evidence="6">
    <location>
        <position position="108"/>
    </location>
</feature>
<comment type="catalytic activity">
    <reaction evidence="6 8">
        <text>alpha-D-glucosamine 1-phosphate = D-glucosamine 6-phosphate</text>
        <dbReference type="Rhea" id="RHEA:23424"/>
        <dbReference type="ChEBI" id="CHEBI:58516"/>
        <dbReference type="ChEBI" id="CHEBI:58725"/>
        <dbReference type="EC" id="5.4.2.10"/>
    </reaction>
</comment>
<dbReference type="GO" id="GO:0009252">
    <property type="term" value="P:peptidoglycan biosynthetic process"/>
    <property type="evidence" value="ECO:0007669"/>
    <property type="project" value="TreeGrafter"/>
</dbReference>
<dbReference type="Pfam" id="PF02878">
    <property type="entry name" value="PGM_PMM_I"/>
    <property type="match status" value="1"/>
</dbReference>
<evidence type="ECO:0000259" key="12">
    <source>
        <dbReference type="Pfam" id="PF02880"/>
    </source>
</evidence>
<evidence type="ECO:0000256" key="4">
    <source>
        <dbReference type="ARBA" id="ARBA00022842"/>
    </source>
</evidence>
<name>A0A6M4GYL1_9PROT</name>
<dbReference type="KEGG" id="uru:DSM104443_03412"/>
<evidence type="ECO:0000256" key="1">
    <source>
        <dbReference type="ARBA" id="ARBA00010231"/>
    </source>
</evidence>
<dbReference type="EMBL" id="CP053069">
    <property type="protein sequence ID" value="QJR12326.1"/>
    <property type="molecule type" value="Genomic_DNA"/>
</dbReference>
<dbReference type="GO" id="GO:0005975">
    <property type="term" value="P:carbohydrate metabolic process"/>
    <property type="evidence" value="ECO:0007669"/>
    <property type="project" value="InterPro"/>
</dbReference>
<evidence type="ECO:0000259" key="10">
    <source>
        <dbReference type="Pfam" id="PF02878"/>
    </source>
</evidence>
<evidence type="ECO:0000256" key="6">
    <source>
        <dbReference type="HAMAP-Rule" id="MF_01554"/>
    </source>
</evidence>
<comment type="PTM">
    <text evidence="6">Activated by phosphorylation.</text>
</comment>
<dbReference type="GO" id="GO:0008966">
    <property type="term" value="F:phosphoglucosamine mutase activity"/>
    <property type="evidence" value="ECO:0007669"/>
    <property type="project" value="UniProtKB-UniRule"/>
</dbReference>
<dbReference type="PANTHER" id="PTHR42946">
    <property type="entry name" value="PHOSPHOHEXOSE MUTASE"/>
    <property type="match status" value="1"/>
</dbReference>
<dbReference type="PANTHER" id="PTHR42946:SF1">
    <property type="entry name" value="PHOSPHOGLUCOMUTASE (ALPHA-D-GLUCOSE-1,6-BISPHOSPHATE-DEPENDENT)"/>
    <property type="match status" value="1"/>
</dbReference>
<dbReference type="Pfam" id="PF02879">
    <property type="entry name" value="PGM_PMM_II"/>
    <property type="match status" value="1"/>
</dbReference>
<feature type="domain" description="Alpha-D-phosphohexomutase alpha/beta/alpha" evidence="10">
    <location>
        <begin position="3"/>
        <end position="141"/>
    </location>
</feature>
<keyword evidence="5 6" id="KW-0413">Isomerase</keyword>
<dbReference type="Pfam" id="PF02880">
    <property type="entry name" value="PGM_PMM_III"/>
    <property type="match status" value="1"/>
</dbReference>
<dbReference type="EC" id="5.4.2.10" evidence="6 8"/>
<dbReference type="FunFam" id="3.30.310.50:FF:000001">
    <property type="entry name" value="Phosphoglucosamine mutase"/>
    <property type="match status" value="1"/>
</dbReference>
<dbReference type="Gene3D" id="3.30.310.50">
    <property type="entry name" value="Alpha-D-phosphohexomutase, C-terminal domain"/>
    <property type="match status" value="1"/>
</dbReference>
<dbReference type="Gene3D" id="3.40.120.10">
    <property type="entry name" value="Alpha-D-Glucose-1,6-Bisphosphate, subunit A, domain 3"/>
    <property type="match status" value="3"/>
</dbReference>
<dbReference type="GO" id="GO:0000287">
    <property type="term" value="F:magnesium ion binding"/>
    <property type="evidence" value="ECO:0007669"/>
    <property type="project" value="UniProtKB-UniRule"/>
</dbReference>
<dbReference type="InterPro" id="IPR005846">
    <property type="entry name" value="A-D-PHexomutase_a/b/a-III"/>
</dbReference>
<dbReference type="InterPro" id="IPR005841">
    <property type="entry name" value="Alpha-D-phosphohexomutase_SF"/>
</dbReference>
<evidence type="ECO:0000256" key="8">
    <source>
        <dbReference type="RuleBase" id="RU004327"/>
    </source>
</evidence>
<accession>A0A6M4GYL1</accession>
<dbReference type="AlphaFoldDB" id="A0A6M4GYL1"/>
<dbReference type="CDD" id="cd05802">
    <property type="entry name" value="GlmM"/>
    <property type="match status" value="1"/>
</dbReference>
<evidence type="ECO:0000256" key="2">
    <source>
        <dbReference type="ARBA" id="ARBA00022553"/>
    </source>
</evidence>
<dbReference type="InterPro" id="IPR005845">
    <property type="entry name" value="A-D-PHexomutase_a/b/a-II"/>
</dbReference>
<dbReference type="RefSeq" id="WP_171094434.1">
    <property type="nucleotide sequence ID" value="NZ_CP053069.1"/>
</dbReference>
<dbReference type="InterPro" id="IPR016066">
    <property type="entry name" value="A-D-PHexomutase_CS"/>
</dbReference>
<dbReference type="HAMAP" id="MF_01554_B">
    <property type="entry name" value="GlmM_B"/>
    <property type="match status" value="1"/>
</dbReference>
<dbReference type="InterPro" id="IPR036900">
    <property type="entry name" value="A-D-PHexomutase_C_sf"/>
</dbReference>